<gene>
    <name evidence="3" type="ORF">SAMN02910377_01877</name>
</gene>
<dbReference type="InterPro" id="IPR011576">
    <property type="entry name" value="Pyridox_Oxase_N"/>
</dbReference>
<dbReference type="PANTHER" id="PTHR35176">
    <property type="entry name" value="HEME OXYGENASE HI_0854-RELATED"/>
    <property type="match status" value="1"/>
</dbReference>
<organism evidence="3 4">
    <name type="scientific">Pseudobutyrivibrio ruminis</name>
    <dbReference type="NCBI Taxonomy" id="46206"/>
    <lineage>
        <taxon>Bacteria</taxon>
        <taxon>Bacillati</taxon>
        <taxon>Bacillota</taxon>
        <taxon>Clostridia</taxon>
        <taxon>Lachnospirales</taxon>
        <taxon>Lachnospiraceae</taxon>
        <taxon>Pseudobutyrivibrio</taxon>
    </lineage>
</organism>
<dbReference type="PANTHER" id="PTHR35176:SF6">
    <property type="entry name" value="HEME OXYGENASE HI_0854-RELATED"/>
    <property type="match status" value="1"/>
</dbReference>
<dbReference type="Proteomes" id="UP000182321">
    <property type="component" value="Unassembled WGS sequence"/>
</dbReference>
<keyword evidence="4" id="KW-1185">Reference proteome</keyword>
<reference evidence="4" key="1">
    <citation type="submission" date="2016-10" db="EMBL/GenBank/DDBJ databases">
        <authorList>
            <person name="Varghese N."/>
            <person name="Submissions S."/>
        </authorList>
    </citation>
    <scope>NUCLEOTIDE SEQUENCE [LARGE SCALE GENOMIC DNA]</scope>
    <source>
        <strain evidence="4">ACV-9</strain>
    </source>
</reference>
<dbReference type="InterPro" id="IPR052019">
    <property type="entry name" value="F420H2_bilvrd_red/Heme_oxyg"/>
</dbReference>
<name>A0A1H7K189_9FIRM</name>
<dbReference type="GO" id="GO:0016627">
    <property type="term" value="F:oxidoreductase activity, acting on the CH-CH group of donors"/>
    <property type="evidence" value="ECO:0007669"/>
    <property type="project" value="TreeGrafter"/>
</dbReference>
<protein>
    <submittedName>
        <fullName evidence="3">Pyridoxamine 5'-phosphate oxidase</fullName>
    </submittedName>
</protein>
<dbReference type="RefSeq" id="WP_074791302.1">
    <property type="nucleotide sequence ID" value="NZ_FNZX01000011.1"/>
</dbReference>
<keyword evidence="1" id="KW-0560">Oxidoreductase</keyword>
<evidence type="ECO:0000313" key="3">
    <source>
        <dbReference type="EMBL" id="SEK80623.1"/>
    </source>
</evidence>
<evidence type="ECO:0000313" key="4">
    <source>
        <dbReference type="Proteomes" id="UP000182321"/>
    </source>
</evidence>
<dbReference type="Pfam" id="PF01243">
    <property type="entry name" value="PNPOx_N"/>
    <property type="match status" value="1"/>
</dbReference>
<dbReference type="GO" id="GO:0005829">
    <property type="term" value="C:cytosol"/>
    <property type="evidence" value="ECO:0007669"/>
    <property type="project" value="TreeGrafter"/>
</dbReference>
<feature type="domain" description="Pyridoxamine 5'-phosphate oxidase N-terminal" evidence="2">
    <location>
        <begin position="5"/>
        <end position="112"/>
    </location>
</feature>
<dbReference type="InterPro" id="IPR012349">
    <property type="entry name" value="Split_barrel_FMN-bd"/>
</dbReference>
<dbReference type="GO" id="GO:0070967">
    <property type="term" value="F:coenzyme F420 binding"/>
    <property type="evidence" value="ECO:0007669"/>
    <property type="project" value="TreeGrafter"/>
</dbReference>
<sequence length="143" mass="16096">MAELKEIKKYIYDNKSLVLSTVDEAGNPQLRHIGGYNVDGKDIVFQTTINTDKTKEIAHNNNVALLFQHEGQTAPKNITVYGRAHKLDTSEAEKAATLIKERRPQLNYDPQVNVIFKVETESVKILDFTAEEKQVVVSANQLV</sequence>
<accession>A0A1H7K189</accession>
<proteinExistence type="predicted"/>
<dbReference type="AlphaFoldDB" id="A0A1H7K189"/>
<evidence type="ECO:0000259" key="2">
    <source>
        <dbReference type="Pfam" id="PF01243"/>
    </source>
</evidence>
<dbReference type="Gene3D" id="2.30.110.10">
    <property type="entry name" value="Electron Transport, Fmn-binding Protein, Chain A"/>
    <property type="match status" value="1"/>
</dbReference>
<dbReference type="EMBL" id="FNZX01000011">
    <property type="protein sequence ID" value="SEK80623.1"/>
    <property type="molecule type" value="Genomic_DNA"/>
</dbReference>
<evidence type="ECO:0000256" key="1">
    <source>
        <dbReference type="ARBA" id="ARBA00023002"/>
    </source>
</evidence>
<dbReference type="SUPFAM" id="SSF50475">
    <property type="entry name" value="FMN-binding split barrel"/>
    <property type="match status" value="1"/>
</dbReference>